<reference evidence="1 2" key="1">
    <citation type="submission" date="2020-03" db="EMBL/GenBank/DDBJ databases">
        <title>Spirochaetal bacteria isolated from arthropods constitute a novel genus Entomospira genus novum within the order Spirochaetales.</title>
        <authorList>
            <person name="Grana-Miraglia L."/>
            <person name="Sikutova S."/>
            <person name="Fingerle V."/>
            <person name="Sing A."/>
            <person name="Castillo-Ramirez S."/>
            <person name="Margos G."/>
            <person name="Rudolf I."/>
        </authorList>
    </citation>
    <scope>NUCLEOTIDE SEQUENCE [LARGE SCALE GENOMIC DNA]</scope>
    <source>
        <strain evidence="1 2">BR193</strain>
    </source>
</reference>
<evidence type="ECO:0008006" key="3">
    <source>
        <dbReference type="Google" id="ProtNLM"/>
    </source>
</evidence>
<dbReference type="InterPro" id="IPR034154">
    <property type="entry name" value="TOPRIM_DnaG/twinkle"/>
</dbReference>
<organism evidence="1 2">
    <name type="scientific">Entomospira entomophila</name>
    <dbReference type="NCBI Taxonomy" id="2719988"/>
    <lineage>
        <taxon>Bacteria</taxon>
        <taxon>Pseudomonadati</taxon>
        <taxon>Spirochaetota</taxon>
        <taxon>Spirochaetia</taxon>
        <taxon>Spirochaetales</taxon>
        <taxon>Spirochaetaceae</taxon>
        <taxon>Entomospira</taxon>
    </lineage>
</organism>
<name>A0A968KUJ3_9SPIO</name>
<protein>
    <recommendedName>
        <fullName evidence="3">Toprim domain-containing protein</fullName>
    </recommendedName>
</protein>
<comment type="caution">
    <text evidence="1">The sequence shown here is derived from an EMBL/GenBank/DDBJ whole genome shotgun (WGS) entry which is preliminary data.</text>
</comment>
<dbReference type="EMBL" id="JAATLJ010000004">
    <property type="protein sequence ID" value="NIZ41536.1"/>
    <property type="molecule type" value="Genomic_DNA"/>
</dbReference>
<sequence>MKNIFEQAMASVTSSTIEYFFSGGQWRGKEYWLVSPLRSDDTHDTNFSISSNGFYFDLATGDKGNLIMLLSMVQGISRLEAAKAILSSSGKEIPAEKRPTKRTKPKEDDSLFYVPIPKAKRDIFKKLVKNKLDKYTINTQFKCTATYPYYNEKNELLFILVRLEKDKEKRIMPLSMKRQGKSDEVIWKNPIEANRPLYHLRQIVERPDLPVLLVEGEKCADIPVAGYVVATWIGGVNGIKKSDFSILQQRNVIIWCDNDEVGYQAGQAIKSILPHAQVMRKVTNKPKGWDLADAVTEDSTFDVHAFITEQIKQLPVAIHSNRAPACNFIPLGYQDQEWVFYLRRTKRLYYLKNTGITGQHLLQLEDLAWWDDHDFISERGSFRLTHVINYLKTDIEAQGIFDYPANMGMGFYRYEEDFLWHTGSELFNTAGERFPLEAFLPKKIFIAEKSTSHPFYPYSEAPISPSNHYIIAQYFYARSWAFDKGNFSAKIALGWALWSPFCGFFSWRPHLHLTAAAGTGKSTFIDYCISPLVAPYALRYNNLTTSAAIRQAVNKKPRPVILEEFEASGKDGDRSNANIEAVYDLAKSASDDVSAKTMKGTPSVDSNGRQAPREFEMKISFLFVSIREAVQDAALSQRIINIELAKAPSLDARYLDLENQAIQILASEAKVILAHNFRNLPYLIEQSRALTKAFIALGMEHRQAQNYAPLLTFSHFFTHGKSLSVLTDAPYYCEMISQFHQHLSSEKQMSDAEKCLDKILQADIISENNERMSATKIIRTMLVVLKKNNGNTNNDIYQSHACHLGRLGLALLPNRAKKIKEEYNHLELAIHVNSEPIRHVLKNSSYASSYSSILKRHPHCVKQNWRSNNTNLRNVAGLNPHFIVLKLEPILPWNNEEEESNG</sequence>
<accession>A0A968KUJ3</accession>
<dbReference type="SUPFAM" id="SSF57783">
    <property type="entry name" value="Zinc beta-ribbon"/>
    <property type="match status" value="1"/>
</dbReference>
<gene>
    <name evidence="1" type="ORF">HCT14_08440</name>
</gene>
<dbReference type="RefSeq" id="WP_167701158.1">
    <property type="nucleotide sequence ID" value="NZ_CP118177.1"/>
</dbReference>
<evidence type="ECO:0000313" key="1">
    <source>
        <dbReference type="EMBL" id="NIZ41536.1"/>
    </source>
</evidence>
<dbReference type="AlphaFoldDB" id="A0A968KUJ3"/>
<dbReference type="Proteomes" id="UP000711995">
    <property type="component" value="Unassembled WGS sequence"/>
</dbReference>
<dbReference type="CDD" id="cd01029">
    <property type="entry name" value="TOPRIM_primases"/>
    <property type="match status" value="1"/>
</dbReference>
<evidence type="ECO:0000313" key="2">
    <source>
        <dbReference type="Proteomes" id="UP000711995"/>
    </source>
</evidence>
<proteinExistence type="predicted"/>
<keyword evidence="2" id="KW-1185">Reference proteome</keyword>